<evidence type="ECO:0000313" key="3">
    <source>
        <dbReference type="EMBL" id="KAK4209613.1"/>
    </source>
</evidence>
<keyword evidence="2" id="KW-1133">Transmembrane helix</keyword>
<feature type="region of interest" description="Disordered" evidence="1">
    <location>
        <begin position="90"/>
        <end position="111"/>
    </location>
</feature>
<reference evidence="3" key="1">
    <citation type="journal article" date="2023" name="Mol. Phylogenet. Evol.">
        <title>Genome-scale phylogeny and comparative genomics of the fungal order Sordariales.</title>
        <authorList>
            <person name="Hensen N."/>
            <person name="Bonometti L."/>
            <person name="Westerberg I."/>
            <person name="Brannstrom I.O."/>
            <person name="Guillou S."/>
            <person name="Cros-Aarteil S."/>
            <person name="Calhoun S."/>
            <person name="Haridas S."/>
            <person name="Kuo A."/>
            <person name="Mondo S."/>
            <person name="Pangilinan J."/>
            <person name="Riley R."/>
            <person name="LaButti K."/>
            <person name="Andreopoulos B."/>
            <person name="Lipzen A."/>
            <person name="Chen C."/>
            <person name="Yan M."/>
            <person name="Daum C."/>
            <person name="Ng V."/>
            <person name="Clum A."/>
            <person name="Steindorff A."/>
            <person name="Ohm R.A."/>
            <person name="Martin F."/>
            <person name="Silar P."/>
            <person name="Natvig D.O."/>
            <person name="Lalanne C."/>
            <person name="Gautier V."/>
            <person name="Ament-Velasquez S.L."/>
            <person name="Kruys A."/>
            <person name="Hutchinson M.I."/>
            <person name="Powell A.J."/>
            <person name="Barry K."/>
            <person name="Miller A.N."/>
            <person name="Grigoriev I.V."/>
            <person name="Debuchy R."/>
            <person name="Gladieux P."/>
            <person name="Hiltunen Thoren M."/>
            <person name="Johannesson H."/>
        </authorList>
    </citation>
    <scope>NUCLEOTIDE SEQUENCE</scope>
    <source>
        <strain evidence="3">PSN293</strain>
    </source>
</reference>
<evidence type="ECO:0000313" key="4">
    <source>
        <dbReference type="Proteomes" id="UP001301769"/>
    </source>
</evidence>
<keyword evidence="4" id="KW-1185">Reference proteome</keyword>
<accession>A0AAN6XZ51</accession>
<reference evidence="3" key="2">
    <citation type="submission" date="2023-05" db="EMBL/GenBank/DDBJ databases">
        <authorList>
            <consortium name="Lawrence Berkeley National Laboratory"/>
            <person name="Steindorff A."/>
            <person name="Hensen N."/>
            <person name="Bonometti L."/>
            <person name="Westerberg I."/>
            <person name="Brannstrom I.O."/>
            <person name="Guillou S."/>
            <person name="Cros-Aarteil S."/>
            <person name="Calhoun S."/>
            <person name="Haridas S."/>
            <person name="Kuo A."/>
            <person name="Mondo S."/>
            <person name="Pangilinan J."/>
            <person name="Riley R."/>
            <person name="Labutti K."/>
            <person name="Andreopoulos B."/>
            <person name="Lipzen A."/>
            <person name="Chen C."/>
            <person name="Yanf M."/>
            <person name="Daum C."/>
            <person name="Ng V."/>
            <person name="Clum A."/>
            <person name="Ohm R."/>
            <person name="Martin F."/>
            <person name="Silar P."/>
            <person name="Natvig D."/>
            <person name="Lalanne C."/>
            <person name="Gautier V."/>
            <person name="Ament-Velasquez S.L."/>
            <person name="Kruys A."/>
            <person name="Hutchinson M.I."/>
            <person name="Powell A.J."/>
            <person name="Barry K."/>
            <person name="Miller A.N."/>
            <person name="Grigoriev I.V."/>
            <person name="Debuchy R."/>
            <person name="Gladieux P."/>
            <person name="Thoren M.H."/>
            <person name="Johannesson H."/>
        </authorList>
    </citation>
    <scope>NUCLEOTIDE SEQUENCE</scope>
    <source>
        <strain evidence="3">PSN293</strain>
    </source>
</reference>
<comment type="caution">
    <text evidence="3">The sequence shown here is derived from an EMBL/GenBank/DDBJ whole genome shotgun (WGS) entry which is preliminary data.</text>
</comment>
<dbReference type="Proteomes" id="UP001301769">
    <property type="component" value="Unassembled WGS sequence"/>
</dbReference>
<feature type="transmembrane region" description="Helical" evidence="2">
    <location>
        <begin position="6"/>
        <end position="26"/>
    </location>
</feature>
<keyword evidence="2" id="KW-0472">Membrane</keyword>
<gene>
    <name evidence="3" type="ORF">QBC37DRAFT_49618</name>
</gene>
<dbReference type="AlphaFoldDB" id="A0AAN6XZ51"/>
<sequence>MGDVDQGLGLALAIIGIALGFFGYYIDIGEFVRSYLHAELHLWATITKFQSAKLALTSSTRTPAGGSIGVNRLSKMGADIESALATILRDPSESSSTNNELQIHHDNRDTGTPDLEAQLPPMPCFSSHAVKLKWSLGRKRVLEAMVDVFCGQVDMYKQLLLANLSMPAPMPDMSTADQSAIWLTDFRGTVRRFNIELCKGVGNFVLCLLVALKSSQESLDLLTLAALLNGEFWVIAEDHHDHDELESSSDRCVIQPGVDRRHGAILADTWEANVRPGRRFKMVMPTGDASPNLDKETLHGPWESIIRPILPNILQILGWHGDGRIQLP</sequence>
<evidence type="ECO:0000256" key="2">
    <source>
        <dbReference type="SAM" id="Phobius"/>
    </source>
</evidence>
<organism evidence="3 4">
    <name type="scientific">Rhypophila decipiens</name>
    <dbReference type="NCBI Taxonomy" id="261697"/>
    <lineage>
        <taxon>Eukaryota</taxon>
        <taxon>Fungi</taxon>
        <taxon>Dikarya</taxon>
        <taxon>Ascomycota</taxon>
        <taxon>Pezizomycotina</taxon>
        <taxon>Sordariomycetes</taxon>
        <taxon>Sordariomycetidae</taxon>
        <taxon>Sordariales</taxon>
        <taxon>Naviculisporaceae</taxon>
        <taxon>Rhypophila</taxon>
    </lineage>
</organism>
<feature type="compositionally biased region" description="Basic and acidic residues" evidence="1">
    <location>
        <begin position="102"/>
        <end position="111"/>
    </location>
</feature>
<keyword evidence="2" id="KW-0812">Transmembrane</keyword>
<dbReference type="EMBL" id="MU858199">
    <property type="protein sequence ID" value="KAK4209613.1"/>
    <property type="molecule type" value="Genomic_DNA"/>
</dbReference>
<proteinExistence type="predicted"/>
<name>A0AAN6XZ51_9PEZI</name>
<evidence type="ECO:0000256" key="1">
    <source>
        <dbReference type="SAM" id="MobiDB-lite"/>
    </source>
</evidence>
<protein>
    <submittedName>
        <fullName evidence="3">Uncharacterized protein</fullName>
    </submittedName>
</protein>